<dbReference type="InterPro" id="IPR040326">
    <property type="entry name" value="HAP2/GCS1"/>
</dbReference>
<dbReference type="PANTHER" id="PTHR31764">
    <property type="entry name" value="PROTEIN HAPLESS 2"/>
    <property type="match status" value="1"/>
</dbReference>
<organism evidence="11 12">
    <name type="scientific">Linum tenue</name>
    <dbReference type="NCBI Taxonomy" id="586396"/>
    <lineage>
        <taxon>Eukaryota</taxon>
        <taxon>Viridiplantae</taxon>
        <taxon>Streptophyta</taxon>
        <taxon>Embryophyta</taxon>
        <taxon>Tracheophyta</taxon>
        <taxon>Spermatophyta</taxon>
        <taxon>Magnoliopsida</taxon>
        <taxon>eudicotyledons</taxon>
        <taxon>Gunneridae</taxon>
        <taxon>Pentapetalae</taxon>
        <taxon>rosids</taxon>
        <taxon>fabids</taxon>
        <taxon>Malpighiales</taxon>
        <taxon>Linaceae</taxon>
        <taxon>Linum</taxon>
    </lineage>
</organism>
<evidence type="ECO:0000256" key="10">
    <source>
        <dbReference type="ARBA" id="ARBA00023279"/>
    </source>
</evidence>
<accession>A0AAV0K0I9</accession>
<evidence type="ECO:0000256" key="7">
    <source>
        <dbReference type="ARBA" id="ARBA00023121"/>
    </source>
</evidence>
<protein>
    <submittedName>
        <fullName evidence="11">Uncharacterized protein</fullName>
    </submittedName>
</protein>
<sequence length="127" mass="14477">MAAPSGASGRESSIVAEIVEVEENSTDYMQTLRRPPVITIHRSPAYAIYQLIHNIRDVAYRPVRVFCQDAKMRARCVEGMCKACGRMRLVMLLSIQRRPIVLRRRNCAGSLFLELVRGQLDLVFKLK</sequence>
<dbReference type="AlphaFoldDB" id="A0AAV0K0I9"/>
<evidence type="ECO:0000256" key="9">
    <source>
        <dbReference type="ARBA" id="ARBA00023157"/>
    </source>
</evidence>
<keyword evidence="3" id="KW-1003">Cell membrane</keyword>
<comment type="subcellular location">
    <subcellularLocation>
        <location evidence="1">Cell membrane</location>
        <topology evidence="1">Single-pass type I membrane protein</topology>
    </subcellularLocation>
</comment>
<keyword evidence="4" id="KW-0812">Transmembrane</keyword>
<evidence type="ECO:0000313" key="11">
    <source>
        <dbReference type="EMBL" id="CAI0415672.1"/>
    </source>
</evidence>
<evidence type="ECO:0000256" key="3">
    <source>
        <dbReference type="ARBA" id="ARBA00022475"/>
    </source>
</evidence>
<evidence type="ECO:0000256" key="4">
    <source>
        <dbReference type="ARBA" id="ARBA00022692"/>
    </source>
</evidence>
<keyword evidence="7" id="KW-0446">Lipid-binding</keyword>
<proteinExistence type="inferred from homology"/>
<evidence type="ECO:0000256" key="2">
    <source>
        <dbReference type="ARBA" id="ARBA00010929"/>
    </source>
</evidence>
<gene>
    <name evidence="11" type="ORF">LITE_LOCUS16713</name>
</gene>
<evidence type="ECO:0000256" key="8">
    <source>
        <dbReference type="ARBA" id="ARBA00023136"/>
    </source>
</evidence>
<dbReference type="GO" id="GO:0008289">
    <property type="term" value="F:lipid binding"/>
    <property type="evidence" value="ECO:0007669"/>
    <property type="project" value="UniProtKB-KW"/>
</dbReference>
<keyword evidence="8" id="KW-0472">Membrane</keyword>
<comment type="caution">
    <text evidence="11">The sequence shown here is derived from an EMBL/GenBank/DDBJ whole genome shotgun (WGS) entry which is preliminary data.</text>
</comment>
<evidence type="ECO:0000256" key="5">
    <source>
        <dbReference type="ARBA" id="ARBA00022729"/>
    </source>
</evidence>
<name>A0AAV0K0I9_9ROSI</name>
<reference evidence="11" key="1">
    <citation type="submission" date="2022-08" db="EMBL/GenBank/DDBJ databases">
        <authorList>
            <person name="Gutierrez-Valencia J."/>
        </authorList>
    </citation>
    <scope>NUCLEOTIDE SEQUENCE</scope>
</reference>
<keyword evidence="10" id="KW-0278">Fertilization</keyword>
<dbReference type="EMBL" id="CAMGYJ010000005">
    <property type="protein sequence ID" value="CAI0415672.1"/>
    <property type="molecule type" value="Genomic_DNA"/>
</dbReference>
<dbReference type="PANTHER" id="PTHR31764:SF0">
    <property type="entry name" value="GENERATIVE CELL SPECIFIC-1_HAP2 DOMAIN-CONTAINING PROTEIN"/>
    <property type="match status" value="1"/>
</dbReference>
<evidence type="ECO:0000256" key="1">
    <source>
        <dbReference type="ARBA" id="ARBA00004251"/>
    </source>
</evidence>
<keyword evidence="12" id="KW-1185">Reference proteome</keyword>
<evidence type="ECO:0000256" key="6">
    <source>
        <dbReference type="ARBA" id="ARBA00022989"/>
    </source>
</evidence>
<keyword evidence="9" id="KW-1015">Disulfide bond</keyword>
<comment type="similarity">
    <text evidence="2">Belongs to the HAP2/GCS1 family.</text>
</comment>
<dbReference type="Proteomes" id="UP001154282">
    <property type="component" value="Unassembled WGS sequence"/>
</dbReference>
<keyword evidence="6" id="KW-1133">Transmembrane helix</keyword>
<dbReference type="GO" id="GO:0005886">
    <property type="term" value="C:plasma membrane"/>
    <property type="evidence" value="ECO:0007669"/>
    <property type="project" value="UniProtKB-SubCell"/>
</dbReference>
<keyword evidence="5" id="KW-0732">Signal</keyword>
<evidence type="ECO:0000313" key="12">
    <source>
        <dbReference type="Proteomes" id="UP001154282"/>
    </source>
</evidence>